<dbReference type="PATRIC" id="fig|29536.5.peg.2258"/>
<dbReference type="AlphaFoldDB" id="A0A199XPW6"/>
<gene>
    <name evidence="5" type="ORF">FLB_21620</name>
</gene>
<evidence type="ECO:0000313" key="5">
    <source>
        <dbReference type="EMBL" id="OAZ03374.1"/>
    </source>
</evidence>
<feature type="chain" id="PRO_5008286757" description="TonB-dependent receptor" evidence="4">
    <location>
        <begin position="20"/>
        <end position="945"/>
    </location>
</feature>
<accession>A0A199XPW6</accession>
<dbReference type="Proteomes" id="UP000093807">
    <property type="component" value="Unassembled WGS sequence"/>
</dbReference>
<dbReference type="SUPFAM" id="SSF56935">
    <property type="entry name" value="Porins"/>
    <property type="match status" value="1"/>
</dbReference>
<evidence type="ECO:0000256" key="1">
    <source>
        <dbReference type="ARBA" id="ARBA00004442"/>
    </source>
</evidence>
<comment type="caution">
    <text evidence="5">The sequence shown here is derived from an EMBL/GenBank/DDBJ whole genome shotgun (WGS) entry which is preliminary data.</text>
</comment>
<evidence type="ECO:0000256" key="2">
    <source>
        <dbReference type="ARBA" id="ARBA00023136"/>
    </source>
</evidence>
<comment type="subcellular location">
    <subcellularLocation>
        <location evidence="1">Cell outer membrane</location>
    </subcellularLocation>
</comment>
<evidence type="ECO:0008006" key="7">
    <source>
        <dbReference type="Google" id="ProtNLM"/>
    </source>
</evidence>
<sequence>MLKKLSILGCLLFIQKNYAQNTAGFTLKIIETQSQKALPSVVVSVQNTSFLQLTSTSGTVLFDQLPPNAYYVLLHSQGYKDQLLAVTVAPKTITDLGTIALSTDPMAEIQSATIALSEEQLNDDFNGSESTAPLLQASRDVFQQAAAFQWGQTRFRIRGLDAENATLLLNGLTLNKVYDGRPQWGDWGGINDVLRNQEIVIGTAAFDYSFGGILGAQQINTRASVYRSGSRLSFAGTNTTYNWRMMATYASGVSKKGWAFVVSAGKRIGENPYFEGTHFDGNSAFISVEKQFGENHSLNFTGIYTPNSRAKTAPNTDEVYNLMGSRYNSYWGFQNGKQRNARIKTVQEPLLLLNHYFKINDKTQLQSGVLYQWGNISNSNIDFQNANNPDPTYYRKMPSYYTSLYEKDQGEFSGAFIPDEENAEKSRLAFLENPQINWSALYQANQQPILNSNGTIIGYEPSKSNYIVYEDRADETILAANTLLNTQLSEAVALTAGANFKSSKTQHYQKVIDLLGGSYFEDIDAFYNGNQAQSDLNHPNRQVVEGDTYGYNYFIRAQVIQAFTQFQFRFRKLQFYLGQEFSMTNYQREGLYKNGLYENNSLGKSNTINFENFGFKTGMTYSISGKQAVLFHAAHLSKAPTIQNTFPNARLNNSLVSGLTNETHSSIEATYLYRTPIIKVRATAYYSYLKNTTENSFFYAEGIFDDGAGYTNTDAFVGQTLTHLDKQNYGAELSIEYPISATLKTTLAAAYGRYTYASNPNVTITNDAQASVDNSNPVFDFGKAILKNYHQAGLPQQAYSAGLEYRDPHYWWLDTNVNYITESYISVSPIARTAIFFRNPANGFPFPEATEERAKELLRQEKLDPVLLLNLTGGKTWRVKGKTLGLFMSVTNLLDTHYKTGGYEQARNANFRQRNQDASSGTPNFGNKYFQGYGRNYFVSLYLNL</sequence>
<name>A0A199XPW6_9FLAO</name>
<evidence type="ECO:0000313" key="6">
    <source>
        <dbReference type="Proteomes" id="UP000093807"/>
    </source>
</evidence>
<feature type="signal peptide" evidence="4">
    <location>
        <begin position="1"/>
        <end position="19"/>
    </location>
</feature>
<keyword evidence="6" id="KW-1185">Reference proteome</keyword>
<dbReference type="Gene3D" id="2.40.170.20">
    <property type="entry name" value="TonB-dependent receptor, beta-barrel domain"/>
    <property type="match status" value="1"/>
</dbReference>
<dbReference type="InterPro" id="IPR013784">
    <property type="entry name" value="Carb-bd-like_fold"/>
</dbReference>
<organism evidence="5 6">
    <name type="scientific">Flavobacterium succinicans</name>
    <dbReference type="NCBI Taxonomy" id="29536"/>
    <lineage>
        <taxon>Bacteria</taxon>
        <taxon>Pseudomonadati</taxon>
        <taxon>Bacteroidota</taxon>
        <taxon>Flavobacteriia</taxon>
        <taxon>Flavobacteriales</taxon>
        <taxon>Flavobacteriaceae</taxon>
        <taxon>Flavobacterium</taxon>
    </lineage>
</organism>
<proteinExistence type="predicted"/>
<dbReference type="GO" id="GO:0009279">
    <property type="term" value="C:cell outer membrane"/>
    <property type="evidence" value="ECO:0007669"/>
    <property type="project" value="UniProtKB-SubCell"/>
</dbReference>
<keyword evidence="3" id="KW-0998">Cell outer membrane</keyword>
<reference evidence="5 6" key="1">
    <citation type="submission" date="2016-06" db="EMBL/GenBank/DDBJ databases">
        <title>Draft genome sequence of Flavobacterium succinicans strain DD5b.</title>
        <authorList>
            <person name="Poehlein A."/>
            <person name="Daniel R."/>
            <person name="Simeonova D.D."/>
        </authorList>
    </citation>
    <scope>NUCLEOTIDE SEQUENCE [LARGE SCALE GENOMIC DNA]</scope>
    <source>
        <strain evidence="5 6">DD5b</strain>
    </source>
</reference>
<dbReference type="EMBL" id="JMTM01000060">
    <property type="protein sequence ID" value="OAZ03374.1"/>
    <property type="molecule type" value="Genomic_DNA"/>
</dbReference>
<protein>
    <recommendedName>
        <fullName evidence="7">TonB-dependent receptor</fullName>
    </recommendedName>
</protein>
<dbReference type="OrthoDB" id="1453181at2"/>
<dbReference type="SUPFAM" id="SSF49452">
    <property type="entry name" value="Starch-binding domain-like"/>
    <property type="match status" value="1"/>
</dbReference>
<dbReference type="GO" id="GO:0030246">
    <property type="term" value="F:carbohydrate binding"/>
    <property type="evidence" value="ECO:0007669"/>
    <property type="project" value="InterPro"/>
</dbReference>
<evidence type="ECO:0000256" key="4">
    <source>
        <dbReference type="SAM" id="SignalP"/>
    </source>
</evidence>
<evidence type="ECO:0000256" key="3">
    <source>
        <dbReference type="ARBA" id="ARBA00023237"/>
    </source>
</evidence>
<keyword evidence="2" id="KW-0472">Membrane</keyword>
<dbReference type="InterPro" id="IPR036942">
    <property type="entry name" value="Beta-barrel_TonB_sf"/>
</dbReference>
<keyword evidence="4" id="KW-0732">Signal</keyword>
<dbReference type="RefSeq" id="WP_064715945.1">
    <property type="nucleotide sequence ID" value="NZ_JMTM01000060.1"/>
</dbReference>